<evidence type="ECO:0000256" key="4">
    <source>
        <dbReference type="SAM" id="MobiDB-lite"/>
    </source>
</evidence>
<dbReference type="GO" id="GO:0030674">
    <property type="term" value="F:protein-macromolecule adaptor activity"/>
    <property type="evidence" value="ECO:0007669"/>
    <property type="project" value="TreeGrafter"/>
</dbReference>
<dbReference type="GO" id="GO:0071230">
    <property type="term" value="P:cellular response to amino acid stimulus"/>
    <property type="evidence" value="ECO:0007669"/>
    <property type="project" value="TreeGrafter"/>
</dbReference>
<proteinExistence type="inferred from homology"/>
<comment type="caution">
    <text evidence="6">The sequence shown here is derived from an EMBL/GenBank/DDBJ whole genome shotgun (WGS) entry which is preliminary data.</text>
</comment>
<dbReference type="InterPro" id="IPR015943">
    <property type="entry name" value="WD40/YVTN_repeat-like_dom_sf"/>
</dbReference>
<evidence type="ECO:0000259" key="5">
    <source>
        <dbReference type="SMART" id="SM01302"/>
    </source>
</evidence>
<gene>
    <name evidence="6" type="ORF">GpartN1_g2454.t1</name>
</gene>
<name>A0A9C7PTU3_9RHOD</name>
<evidence type="ECO:0000256" key="1">
    <source>
        <dbReference type="ARBA" id="ARBA00009257"/>
    </source>
</evidence>
<dbReference type="Gene3D" id="1.25.10.10">
    <property type="entry name" value="Leucine-rich Repeat Variant"/>
    <property type="match status" value="1"/>
</dbReference>
<feature type="region of interest" description="Disordered" evidence="4">
    <location>
        <begin position="815"/>
        <end position="844"/>
    </location>
</feature>
<dbReference type="PANTHER" id="PTHR12848:SF16">
    <property type="entry name" value="REGULATORY-ASSOCIATED PROTEIN OF MTOR"/>
    <property type="match status" value="1"/>
</dbReference>
<dbReference type="SUPFAM" id="SSF50978">
    <property type="entry name" value="WD40 repeat-like"/>
    <property type="match status" value="1"/>
</dbReference>
<dbReference type="GO" id="GO:0005737">
    <property type="term" value="C:cytoplasm"/>
    <property type="evidence" value="ECO:0007669"/>
    <property type="project" value="TreeGrafter"/>
</dbReference>
<dbReference type="PANTHER" id="PTHR12848">
    <property type="entry name" value="REGULATORY-ASSOCIATED PROTEIN OF MTOR"/>
    <property type="match status" value="1"/>
</dbReference>
<dbReference type="PRINTS" id="PR01547">
    <property type="entry name" value="YEAST176DUF"/>
</dbReference>
<sequence>MSLWNYLLNSEHLELLDAPEARKTAALAGDSHIESWRIRYRLKTVCVALVVCLNVGVDPPDVIKPKPCARLECWIDPAALPSQKAIESIGKALQLQYERWQPRARYKVAADPTVEEVKKLCVSLRRSAKEERVLFHYNGHGVPRPTANGEIWVFNKNYTQYIPLSLYDLQSWLGVPSIYVFDCSSGGLAVSCFLQLAEHRINEQRTSQVEGRVQQEDLEAAYFQDRKNIERESPSTSDFSNLSESSSFKDSILLAACRGDEVLPTNPNYPADIFTACLTTPIKIALRWFLSRTMVSGLSVEMLDHIPGKLNDRKTMLGELNWIFTAITDTIAWNTLPRPLFKRLFRQDLLVASLFRNYILAERVMKSLNCTPVTHPELPPMYNHPLWQSWDYTVELCLAQLPAILSSAEAAGISRESINGSLASVPSPTVSDSQSVDSVNLSEDTRSSRYIDQIPYDPIPFFDDQITAFEVWLDMADEQEDAPEQLPIVLQVLLSQSYRLRALRLLSRFFELGSWAVDLGLSVGIFPYVLKLLQSPSKEIREELVYIWGKIVCQDHSCAVDLVRDGGHLYFVDFLEYEDTPEECKSMALFVLSVVSTVLPDKLKETRIMNTLISQCKDMHSALVRKWAFLCLAKVLKHVPSVIDEIVNLDELMHLMLVTTRQDESPEVRASVLYTLEFFPPVKVVHFRNEAFDLPPSLMPLSFDDAVLPLILYQIHKCCEEASPIVRREAAKLAVRTKKHLREQNASDTEHDSGTVHVILESLWEVLKYLSTDPQTEISALIQEVLKDTDGYSNDEHTQRGTAQKKSVEHIDAATSNVSSLSSSPGSLEETIPTRKDSLSRSTNSMPRVMSIEGISQLFRGFTSKGKFQEAPFRSNSFSQYAHSAGREAVVSERPWHLPSLYDWNQGAIMYLRAPHSVETSNVYSNVRLESKDRISLINWRATSRVESDSIADSKVKSLKEVAILDMGGGSVTSLAFGSGTTLLVGSSKGELSEWDYQKGIRKQAFLNSEDAVSHIFYGGDMELNYIDDNFSVVITGSKCGQVKIWRLHKDKSRVRLISSWRTFDRSYYDGSTQNRKRLVMSCNTFTARIASNSNCSLNIWDIPSERLFKRYYLGDQTDVCSTCWTCPIEVMGPHVVFSGTYNGNIILADTRCSEEGIAEIQAGDVHGHREVISVDSQKTAACDRLLSASVSGRIAIWDPRKMTQKGEGLMSELEAYRGELSTMAGRSNASTIFAGSSKNCVKIFGSQGNMLRMIRYHEGSMSTQIGPVTSIICHSESPKFAFGCADSVVSVYD</sequence>
<evidence type="ECO:0000313" key="6">
    <source>
        <dbReference type="EMBL" id="GJQ10663.1"/>
    </source>
</evidence>
<comment type="similarity">
    <text evidence="1">Belongs to the WD repeat RAPTOR family.</text>
</comment>
<dbReference type="InterPro" id="IPR004083">
    <property type="entry name" value="Raptor"/>
</dbReference>
<protein>
    <recommendedName>
        <fullName evidence="5">Raptor N-terminal CASPase-like domain-containing protein</fullName>
    </recommendedName>
</protein>
<feature type="domain" description="Raptor N-terminal CASPase-like" evidence="5">
    <location>
        <begin position="41"/>
        <end position="194"/>
    </location>
</feature>
<dbReference type="Pfam" id="PF14538">
    <property type="entry name" value="Raptor_N"/>
    <property type="match status" value="1"/>
</dbReference>
<dbReference type="Gene3D" id="3.40.50.1460">
    <property type="match status" value="1"/>
</dbReference>
<dbReference type="SUPFAM" id="SSF48371">
    <property type="entry name" value="ARM repeat"/>
    <property type="match status" value="1"/>
</dbReference>
<dbReference type="InterPro" id="IPR029347">
    <property type="entry name" value="Raptor_N"/>
</dbReference>
<dbReference type="InterPro" id="IPR016024">
    <property type="entry name" value="ARM-type_fold"/>
</dbReference>
<dbReference type="GO" id="GO:0009267">
    <property type="term" value="P:cellular response to starvation"/>
    <property type="evidence" value="ECO:0007669"/>
    <property type="project" value="TreeGrafter"/>
</dbReference>
<evidence type="ECO:0000256" key="3">
    <source>
        <dbReference type="ARBA" id="ARBA00022737"/>
    </source>
</evidence>
<keyword evidence="3" id="KW-0677">Repeat</keyword>
<organism evidence="6 7">
    <name type="scientific">Galdieria partita</name>
    <dbReference type="NCBI Taxonomy" id="83374"/>
    <lineage>
        <taxon>Eukaryota</taxon>
        <taxon>Rhodophyta</taxon>
        <taxon>Bangiophyceae</taxon>
        <taxon>Galdieriales</taxon>
        <taxon>Galdieriaceae</taxon>
        <taxon>Galdieria</taxon>
    </lineage>
</organism>
<dbReference type="InterPro" id="IPR036322">
    <property type="entry name" value="WD40_repeat_dom_sf"/>
</dbReference>
<dbReference type="SMART" id="SM00320">
    <property type="entry name" value="WD40"/>
    <property type="match status" value="5"/>
</dbReference>
<dbReference type="OrthoDB" id="10262360at2759"/>
<reference evidence="6" key="1">
    <citation type="journal article" date="2022" name="Proc. Natl. Acad. Sci. U.S.A.">
        <title>Life cycle and functional genomics of the unicellular red alga Galdieria for elucidating algal and plant evolution and industrial use.</title>
        <authorList>
            <person name="Hirooka S."/>
            <person name="Itabashi T."/>
            <person name="Ichinose T.M."/>
            <person name="Onuma R."/>
            <person name="Fujiwara T."/>
            <person name="Yamashita S."/>
            <person name="Jong L.W."/>
            <person name="Tomita R."/>
            <person name="Iwane A.H."/>
            <person name="Miyagishima S.Y."/>
        </authorList>
    </citation>
    <scope>NUCLEOTIDE SEQUENCE</scope>
    <source>
        <strain evidence="6">NBRC 102759</strain>
    </source>
</reference>
<dbReference type="EMBL" id="BQMJ01000017">
    <property type="protein sequence ID" value="GJQ10663.1"/>
    <property type="molecule type" value="Genomic_DNA"/>
</dbReference>
<dbReference type="GO" id="GO:0031931">
    <property type="term" value="C:TORC1 complex"/>
    <property type="evidence" value="ECO:0007669"/>
    <property type="project" value="InterPro"/>
</dbReference>
<keyword evidence="7" id="KW-1185">Reference proteome</keyword>
<keyword evidence="2" id="KW-0853">WD repeat</keyword>
<dbReference type="GO" id="GO:0010506">
    <property type="term" value="P:regulation of autophagy"/>
    <property type="evidence" value="ECO:0007669"/>
    <property type="project" value="TreeGrafter"/>
</dbReference>
<dbReference type="InterPro" id="IPR011989">
    <property type="entry name" value="ARM-like"/>
</dbReference>
<dbReference type="SMART" id="SM01302">
    <property type="entry name" value="Raptor_N"/>
    <property type="match status" value="1"/>
</dbReference>
<accession>A0A9C7PTU3</accession>
<evidence type="ECO:0000313" key="7">
    <source>
        <dbReference type="Proteomes" id="UP001061958"/>
    </source>
</evidence>
<reference evidence="6" key="2">
    <citation type="submission" date="2022-01" db="EMBL/GenBank/DDBJ databases">
        <authorList>
            <person name="Hirooka S."/>
            <person name="Miyagishima S.Y."/>
        </authorList>
    </citation>
    <scope>NUCLEOTIDE SEQUENCE</scope>
    <source>
        <strain evidence="6">NBRC 102759</strain>
    </source>
</reference>
<dbReference type="Proteomes" id="UP001061958">
    <property type="component" value="Unassembled WGS sequence"/>
</dbReference>
<feature type="compositionally biased region" description="Low complexity" evidence="4">
    <location>
        <begin position="816"/>
        <end position="827"/>
    </location>
</feature>
<dbReference type="InterPro" id="IPR001680">
    <property type="entry name" value="WD40_rpt"/>
</dbReference>
<evidence type="ECO:0000256" key="2">
    <source>
        <dbReference type="ARBA" id="ARBA00022574"/>
    </source>
</evidence>
<dbReference type="Gene3D" id="2.130.10.10">
    <property type="entry name" value="YVTN repeat-like/Quinoprotein amine dehydrogenase"/>
    <property type="match status" value="2"/>
</dbReference>
<dbReference type="GO" id="GO:0030307">
    <property type="term" value="P:positive regulation of cell growth"/>
    <property type="evidence" value="ECO:0007669"/>
    <property type="project" value="TreeGrafter"/>
</dbReference>
<dbReference type="GO" id="GO:0031929">
    <property type="term" value="P:TOR signaling"/>
    <property type="evidence" value="ECO:0007669"/>
    <property type="project" value="InterPro"/>
</dbReference>